<dbReference type="EC" id="3.4.19.13" evidence="9"/>
<evidence type="ECO:0000256" key="7">
    <source>
        <dbReference type="ARBA" id="ARBA00023315"/>
    </source>
</evidence>
<dbReference type="Pfam" id="PF01019">
    <property type="entry name" value="G_glu_transpept"/>
    <property type="match status" value="1"/>
</dbReference>
<keyword evidence="5 9" id="KW-0378">Hydrolase</keyword>
<sequence>MAATANPHASEAARQVLREGGGALDAAIAAAVMLTLTEPQASGIGGGALLLQYDGESQSIAAWDGRETAPAAATPQLFLNPDGTPMRFAQAMEGGRSVGVPGLLRTLEAAHRETGRLPWARLMAPTIALAERGFAVSPRMAAAIAANADSLRRDPGARAYFFTPNGEPLPAGHLLRNPALATTLRQVAQQGADALHRGTLAETIADAVRNHANPGGMTPADLAGYAPALRPAVCAPYRAFRICGFGPPSSGGVAVGQILGLLEHFDLRGLDPLGADAAHLLGEAGRLAFADRNLYLADPDFVRVPVAGLLEAPYLTSRAQLIDRDRAMAPPRPGNPRWREAGLAPQPAEYGSGTSHISVVDGFGDAVSMTATIEAVMGSRIFVGGFLLNNELTDFSFVPEVDGRPVANRVEPGKRPRSSMSPSIVLDGGGRPVLLVGSAGGARIIGHVAQSLVAMLDWEMSPEAALALPRIGVVGPAGMELEAGTPAAALAPALEARGHRVDVREINSGLTAIRITPQGIWGAADPRRDGVALGD</sequence>
<dbReference type="SUPFAM" id="SSF56235">
    <property type="entry name" value="N-terminal nucleophile aminohydrolases (Ntn hydrolases)"/>
    <property type="match status" value="1"/>
</dbReference>
<keyword evidence="4 9" id="KW-0808">Transferase</keyword>
<dbReference type="GO" id="GO:0103068">
    <property type="term" value="F:leukotriene C4 gamma-glutamyl transferase activity"/>
    <property type="evidence" value="ECO:0007669"/>
    <property type="project" value="UniProtKB-EC"/>
</dbReference>
<comment type="catalytic activity">
    <reaction evidence="2 9">
        <text>glutathione + H2O = L-cysteinylglycine + L-glutamate</text>
        <dbReference type="Rhea" id="RHEA:28807"/>
        <dbReference type="ChEBI" id="CHEBI:15377"/>
        <dbReference type="ChEBI" id="CHEBI:29985"/>
        <dbReference type="ChEBI" id="CHEBI:57925"/>
        <dbReference type="ChEBI" id="CHEBI:61694"/>
        <dbReference type="EC" id="3.4.19.13"/>
    </reaction>
</comment>
<dbReference type="InterPro" id="IPR051792">
    <property type="entry name" value="GGT_bact"/>
</dbReference>
<dbReference type="InterPro" id="IPR000101">
    <property type="entry name" value="GGT_peptidase"/>
</dbReference>
<evidence type="ECO:0000256" key="4">
    <source>
        <dbReference type="ARBA" id="ARBA00022679"/>
    </source>
</evidence>
<keyword evidence="7 9" id="KW-0012">Acyltransferase</keyword>
<evidence type="ECO:0000256" key="9">
    <source>
        <dbReference type="RuleBase" id="RU368036"/>
    </source>
</evidence>
<reference evidence="11" key="1">
    <citation type="journal article" date="2019" name="Int. J. Syst. Evol. Microbiol.">
        <title>The Global Catalogue of Microorganisms (GCM) 10K type strain sequencing project: providing services to taxonomists for standard genome sequencing and annotation.</title>
        <authorList>
            <consortium name="The Broad Institute Genomics Platform"/>
            <consortium name="The Broad Institute Genome Sequencing Center for Infectious Disease"/>
            <person name="Wu L."/>
            <person name="Ma J."/>
        </authorList>
    </citation>
    <scope>NUCLEOTIDE SEQUENCE [LARGE SCALE GENOMIC DNA]</scope>
    <source>
        <strain evidence="11">CGMCC 1.16855</strain>
    </source>
</reference>
<dbReference type="EC" id="2.3.2.2" evidence="9"/>
<evidence type="ECO:0000256" key="6">
    <source>
        <dbReference type="ARBA" id="ARBA00023145"/>
    </source>
</evidence>
<keyword evidence="9" id="KW-0317">Glutathione biosynthesis</keyword>
<dbReference type="Gene3D" id="3.60.20.40">
    <property type="match status" value="1"/>
</dbReference>
<evidence type="ECO:0000313" key="11">
    <source>
        <dbReference type="Proteomes" id="UP001595420"/>
    </source>
</evidence>
<dbReference type="NCBIfam" id="TIGR00066">
    <property type="entry name" value="g_glut_trans"/>
    <property type="match status" value="1"/>
</dbReference>
<dbReference type="PRINTS" id="PR01210">
    <property type="entry name" value="GGTRANSPTASE"/>
</dbReference>
<keyword evidence="6 9" id="KW-0865">Zymogen</keyword>
<dbReference type="PANTHER" id="PTHR43199:SF1">
    <property type="entry name" value="GLUTATHIONE HYDROLASE PROENZYME"/>
    <property type="match status" value="1"/>
</dbReference>
<dbReference type="InterPro" id="IPR043137">
    <property type="entry name" value="GGT_ssub_C"/>
</dbReference>
<comment type="similarity">
    <text evidence="3 9">Belongs to the gamma-glutamyltransferase family.</text>
</comment>
<dbReference type="PANTHER" id="PTHR43199">
    <property type="entry name" value="GLUTATHIONE HYDROLASE"/>
    <property type="match status" value="1"/>
</dbReference>
<evidence type="ECO:0000256" key="8">
    <source>
        <dbReference type="ARBA" id="ARBA00047417"/>
    </source>
</evidence>
<dbReference type="Proteomes" id="UP001595420">
    <property type="component" value="Unassembled WGS sequence"/>
</dbReference>
<comment type="pathway">
    <text evidence="9">Sulfur metabolism; glutathione metabolism.</text>
</comment>
<evidence type="ECO:0000256" key="5">
    <source>
        <dbReference type="ARBA" id="ARBA00022801"/>
    </source>
</evidence>
<dbReference type="Gene3D" id="1.10.246.130">
    <property type="match status" value="1"/>
</dbReference>
<gene>
    <name evidence="10" type="primary">ggt</name>
    <name evidence="10" type="ORF">ACFOD3_09915</name>
</gene>
<proteinExistence type="inferred from homology"/>
<evidence type="ECO:0000256" key="3">
    <source>
        <dbReference type="ARBA" id="ARBA00009381"/>
    </source>
</evidence>
<dbReference type="InterPro" id="IPR043138">
    <property type="entry name" value="GGT_lsub"/>
</dbReference>
<comment type="catalytic activity">
    <reaction evidence="1 9">
        <text>an S-substituted glutathione + H2O = an S-substituted L-cysteinylglycine + L-glutamate</text>
        <dbReference type="Rhea" id="RHEA:59468"/>
        <dbReference type="ChEBI" id="CHEBI:15377"/>
        <dbReference type="ChEBI" id="CHEBI:29985"/>
        <dbReference type="ChEBI" id="CHEBI:90779"/>
        <dbReference type="ChEBI" id="CHEBI:143103"/>
        <dbReference type="EC" id="3.4.19.13"/>
    </reaction>
</comment>
<protein>
    <recommendedName>
        <fullName evidence="9">Glutathione hydrolase proenzyme</fullName>
        <ecNumber evidence="9">2.3.2.2</ecNumber>
        <ecNumber evidence="9">3.4.19.13</ecNumber>
    </recommendedName>
    <component>
        <recommendedName>
            <fullName evidence="9">Glutathione hydrolase large chain</fullName>
        </recommendedName>
    </component>
    <component>
        <recommendedName>
            <fullName evidence="9">Glutathione hydrolase small chain</fullName>
        </recommendedName>
    </component>
</protein>
<evidence type="ECO:0000313" key="10">
    <source>
        <dbReference type="EMBL" id="MFC3000210.1"/>
    </source>
</evidence>
<keyword evidence="11" id="KW-1185">Reference proteome</keyword>
<dbReference type="RefSeq" id="WP_246602527.1">
    <property type="nucleotide sequence ID" value="NZ_JAFNJS010000002.1"/>
</dbReference>
<accession>A0ABV7BVW1</accession>
<comment type="PTM">
    <text evidence="9">Cleaved by autocatalysis into a large and a small subunit.</text>
</comment>
<dbReference type="EMBL" id="JBHRSB010000002">
    <property type="protein sequence ID" value="MFC3000210.1"/>
    <property type="molecule type" value="Genomic_DNA"/>
</dbReference>
<name>A0ABV7BVW1_9PROT</name>
<comment type="catalytic activity">
    <reaction evidence="8 9">
        <text>an N-terminal (5-L-glutamyl)-[peptide] + an alpha-amino acid = 5-L-glutamyl amino acid + an N-terminal L-alpha-aminoacyl-[peptide]</text>
        <dbReference type="Rhea" id="RHEA:23904"/>
        <dbReference type="Rhea" id="RHEA-COMP:9780"/>
        <dbReference type="Rhea" id="RHEA-COMP:9795"/>
        <dbReference type="ChEBI" id="CHEBI:77644"/>
        <dbReference type="ChEBI" id="CHEBI:78597"/>
        <dbReference type="ChEBI" id="CHEBI:78599"/>
        <dbReference type="ChEBI" id="CHEBI:78608"/>
        <dbReference type="EC" id="2.3.2.2"/>
    </reaction>
</comment>
<comment type="subunit">
    <text evidence="9">This enzyme consists of two polypeptide chains, which are synthesized in precursor form from a single polypeptide.</text>
</comment>
<evidence type="ECO:0000256" key="1">
    <source>
        <dbReference type="ARBA" id="ARBA00001049"/>
    </source>
</evidence>
<dbReference type="InterPro" id="IPR029055">
    <property type="entry name" value="Ntn_hydrolases_N"/>
</dbReference>
<comment type="caution">
    <text evidence="10">The sequence shown here is derived from an EMBL/GenBank/DDBJ whole genome shotgun (WGS) entry which is preliminary data.</text>
</comment>
<organism evidence="10 11">
    <name type="scientific">Falsiroseomonas tokyonensis</name>
    <dbReference type="NCBI Taxonomy" id="430521"/>
    <lineage>
        <taxon>Bacteria</taxon>
        <taxon>Pseudomonadati</taxon>
        <taxon>Pseudomonadota</taxon>
        <taxon>Alphaproteobacteria</taxon>
        <taxon>Acetobacterales</taxon>
        <taxon>Roseomonadaceae</taxon>
        <taxon>Falsiroseomonas</taxon>
    </lineage>
</organism>
<evidence type="ECO:0000256" key="2">
    <source>
        <dbReference type="ARBA" id="ARBA00001089"/>
    </source>
</evidence>